<dbReference type="EMBL" id="UGSC01000001">
    <property type="protein sequence ID" value="SUA68404.1"/>
    <property type="molecule type" value="Genomic_DNA"/>
</dbReference>
<protein>
    <submittedName>
        <fullName evidence="1">Uncharacterized protein</fullName>
    </submittedName>
</protein>
<dbReference type="GeneID" id="93350449"/>
<reference evidence="1 2" key="1">
    <citation type="submission" date="2018-06" db="EMBL/GenBank/DDBJ databases">
        <authorList>
            <consortium name="Pathogen Informatics"/>
            <person name="Doyle S."/>
        </authorList>
    </citation>
    <scope>NUCLEOTIDE SEQUENCE [LARGE SCALE GENOMIC DNA]</scope>
    <source>
        <strain evidence="1 2">NCTC10343</strain>
    </source>
</reference>
<evidence type="ECO:0000313" key="1">
    <source>
        <dbReference type="EMBL" id="SUA68404.1"/>
    </source>
</evidence>
<sequence>MFIFDQAIAVVVTDKYFGEFELNLFKNKYGYEPMDNINSFCQFVRWLHERNVSCYIELNPNHTKKEIKEEIKFINRLKEKYGVIPKDTEVRYVVNVERYRSIIDYDGKRYESVISRNIDEDRAFYLIIYEIDNEHKEEILTLPDTVFNLKDATEIVKLIVKCKFKRIKWKEE</sequence>
<proteinExistence type="predicted"/>
<organism evidence="1 2">
    <name type="scientific">Paenibacillus polymyxa</name>
    <name type="common">Bacillus polymyxa</name>
    <dbReference type="NCBI Taxonomy" id="1406"/>
    <lineage>
        <taxon>Bacteria</taxon>
        <taxon>Bacillati</taxon>
        <taxon>Bacillota</taxon>
        <taxon>Bacilli</taxon>
        <taxon>Bacillales</taxon>
        <taxon>Paenibacillaceae</taxon>
        <taxon>Paenibacillus</taxon>
    </lineage>
</organism>
<gene>
    <name evidence="1" type="ORF">NCTC10343_01665</name>
</gene>
<evidence type="ECO:0000313" key="2">
    <source>
        <dbReference type="Proteomes" id="UP000254400"/>
    </source>
</evidence>
<name>A0A378XXE9_PAEPO</name>
<dbReference type="Proteomes" id="UP000254400">
    <property type="component" value="Unassembled WGS sequence"/>
</dbReference>
<dbReference type="RefSeq" id="WP_019686749.1">
    <property type="nucleotide sequence ID" value="NZ_CP036496.1"/>
</dbReference>
<accession>A0A378XXE9</accession>
<dbReference type="AlphaFoldDB" id="A0A378XXE9"/>